<evidence type="ECO:0000256" key="4">
    <source>
        <dbReference type="ARBA" id="ARBA00022692"/>
    </source>
</evidence>
<feature type="transmembrane region" description="Helical" evidence="7">
    <location>
        <begin position="152"/>
        <end position="172"/>
    </location>
</feature>
<evidence type="ECO:0000256" key="5">
    <source>
        <dbReference type="ARBA" id="ARBA00022989"/>
    </source>
</evidence>
<evidence type="ECO:0000259" key="8">
    <source>
        <dbReference type="PROSITE" id="PS50928"/>
    </source>
</evidence>
<dbReference type="EMBL" id="PTJA01000011">
    <property type="protein sequence ID" value="PPK79143.1"/>
    <property type="molecule type" value="Genomic_DNA"/>
</dbReference>
<dbReference type="OrthoDB" id="9782004at2"/>
<reference evidence="9 10" key="1">
    <citation type="submission" date="2018-02" db="EMBL/GenBank/DDBJ databases">
        <title>Genomic Encyclopedia of Archaeal and Bacterial Type Strains, Phase II (KMG-II): from individual species to whole genera.</title>
        <authorList>
            <person name="Goeker M."/>
        </authorList>
    </citation>
    <scope>NUCLEOTIDE SEQUENCE [LARGE SCALE GENOMIC DNA]</scope>
    <source>
        <strain evidence="9 10">DSM 3808</strain>
    </source>
</reference>
<evidence type="ECO:0000313" key="9">
    <source>
        <dbReference type="EMBL" id="PPK79143.1"/>
    </source>
</evidence>
<protein>
    <submittedName>
        <fullName evidence="9">Putative aldouronate transport system permease protein</fullName>
    </submittedName>
</protein>
<evidence type="ECO:0000256" key="6">
    <source>
        <dbReference type="ARBA" id="ARBA00023136"/>
    </source>
</evidence>
<sequence>MKAKRTVNGRSKIKSGRSDQIIQVLIYCVVIGLCLVIILPCLNIAALSFNDGKDAAKGGIYFWPRIFTLDNYKQVFQDGAITKAYLITIARTVIGTAASLMVTSFAAYALKEKGLPGRKLLTILITFTMLFSGGMIPTYIQYNKLGLVDHFGVYVVPGLVSVTYLLMMRTFFESIPESLEESAKLDGCGYFGIFTRIVLPLSKPVIAVVGLYTAVNHWNDWFSGAFYMRSSRLWPVQTVLQQMLTRAMANKEITSVAQAIAQNTNSVTSDSLKMAAVVITTVPILCVYPFVQKYFTKGAMIGAVKE</sequence>
<dbReference type="PROSITE" id="PS50928">
    <property type="entry name" value="ABC_TM1"/>
    <property type="match status" value="1"/>
</dbReference>
<feature type="transmembrane region" description="Helical" evidence="7">
    <location>
        <begin position="272"/>
        <end position="291"/>
    </location>
</feature>
<feature type="transmembrane region" description="Helical" evidence="7">
    <location>
        <begin position="84"/>
        <end position="108"/>
    </location>
</feature>
<comment type="caution">
    <text evidence="9">The sequence shown here is derived from an EMBL/GenBank/DDBJ whole genome shotgun (WGS) entry which is preliminary data.</text>
</comment>
<evidence type="ECO:0000256" key="1">
    <source>
        <dbReference type="ARBA" id="ARBA00004651"/>
    </source>
</evidence>
<keyword evidence="4 7" id="KW-0812">Transmembrane</keyword>
<organism evidence="9 10">
    <name type="scientific">Lacrimispora xylanisolvens</name>
    <dbReference type="NCBI Taxonomy" id="384636"/>
    <lineage>
        <taxon>Bacteria</taxon>
        <taxon>Bacillati</taxon>
        <taxon>Bacillota</taxon>
        <taxon>Clostridia</taxon>
        <taxon>Lachnospirales</taxon>
        <taxon>Lachnospiraceae</taxon>
        <taxon>Lacrimispora</taxon>
    </lineage>
</organism>
<accession>A0A2S6HNQ4</accession>
<proteinExistence type="inferred from homology"/>
<feature type="transmembrane region" description="Helical" evidence="7">
    <location>
        <begin position="120"/>
        <end position="140"/>
    </location>
</feature>
<feature type="transmembrane region" description="Helical" evidence="7">
    <location>
        <begin position="21"/>
        <end position="46"/>
    </location>
</feature>
<evidence type="ECO:0000256" key="2">
    <source>
        <dbReference type="ARBA" id="ARBA00022448"/>
    </source>
</evidence>
<dbReference type="SUPFAM" id="SSF161098">
    <property type="entry name" value="MetI-like"/>
    <property type="match status" value="1"/>
</dbReference>
<dbReference type="Pfam" id="PF00528">
    <property type="entry name" value="BPD_transp_1"/>
    <property type="match status" value="1"/>
</dbReference>
<keyword evidence="5 7" id="KW-1133">Transmembrane helix</keyword>
<name>A0A2S6HNQ4_9FIRM</name>
<keyword evidence="3" id="KW-1003">Cell membrane</keyword>
<evidence type="ECO:0000313" key="10">
    <source>
        <dbReference type="Proteomes" id="UP000237749"/>
    </source>
</evidence>
<keyword evidence="2 7" id="KW-0813">Transport</keyword>
<feature type="domain" description="ABC transmembrane type-1" evidence="8">
    <location>
        <begin position="85"/>
        <end position="291"/>
    </location>
</feature>
<dbReference type="Proteomes" id="UP000237749">
    <property type="component" value="Unassembled WGS sequence"/>
</dbReference>
<dbReference type="InterPro" id="IPR035906">
    <property type="entry name" value="MetI-like_sf"/>
</dbReference>
<evidence type="ECO:0000256" key="3">
    <source>
        <dbReference type="ARBA" id="ARBA00022475"/>
    </source>
</evidence>
<dbReference type="PANTHER" id="PTHR43744">
    <property type="entry name" value="ABC TRANSPORTER PERMEASE PROTEIN MG189-RELATED-RELATED"/>
    <property type="match status" value="1"/>
</dbReference>
<dbReference type="RefSeq" id="WP_104438434.1">
    <property type="nucleotide sequence ID" value="NZ_PTJA01000011.1"/>
</dbReference>
<dbReference type="InterPro" id="IPR000515">
    <property type="entry name" value="MetI-like"/>
</dbReference>
<keyword evidence="10" id="KW-1185">Reference proteome</keyword>
<gene>
    <name evidence="9" type="ORF">BXY41_11179</name>
</gene>
<comment type="subcellular location">
    <subcellularLocation>
        <location evidence="1 7">Cell membrane</location>
        <topology evidence="1 7">Multi-pass membrane protein</topology>
    </subcellularLocation>
</comment>
<dbReference type="CDD" id="cd06261">
    <property type="entry name" value="TM_PBP2"/>
    <property type="match status" value="1"/>
</dbReference>
<dbReference type="AlphaFoldDB" id="A0A2S6HNQ4"/>
<dbReference type="GO" id="GO:0005886">
    <property type="term" value="C:plasma membrane"/>
    <property type="evidence" value="ECO:0007669"/>
    <property type="project" value="UniProtKB-SubCell"/>
</dbReference>
<dbReference type="GO" id="GO:0055085">
    <property type="term" value="P:transmembrane transport"/>
    <property type="evidence" value="ECO:0007669"/>
    <property type="project" value="InterPro"/>
</dbReference>
<evidence type="ECO:0000256" key="7">
    <source>
        <dbReference type="RuleBase" id="RU363032"/>
    </source>
</evidence>
<dbReference type="Gene3D" id="1.10.3720.10">
    <property type="entry name" value="MetI-like"/>
    <property type="match status" value="1"/>
</dbReference>
<keyword evidence="6 7" id="KW-0472">Membrane</keyword>
<feature type="transmembrane region" description="Helical" evidence="7">
    <location>
        <begin position="193"/>
        <end position="215"/>
    </location>
</feature>
<comment type="similarity">
    <text evidence="7">Belongs to the binding-protein-dependent transport system permease family.</text>
</comment>
<dbReference type="PANTHER" id="PTHR43744:SF9">
    <property type="entry name" value="POLYGALACTURONAN_RHAMNOGALACTURONAN TRANSPORT SYSTEM PERMEASE PROTEIN YTCP"/>
    <property type="match status" value="1"/>
</dbReference>